<dbReference type="OrthoDB" id="9800503at2"/>
<dbReference type="SUPFAM" id="SSF143120">
    <property type="entry name" value="YefM-like"/>
    <property type="match status" value="1"/>
</dbReference>
<dbReference type="EMBL" id="VLLN01000007">
    <property type="protein sequence ID" value="TWJ19649.1"/>
    <property type="molecule type" value="Genomic_DNA"/>
</dbReference>
<keyword evidence="3" id="KW-1185">Reference proteome</keyword>
<evidence type="ECO:0000313" key="3">
    <source>
        <dbReference type="Proteomes" id="UP000319449"/>
    </source>
</evidence>
<comment type="similarity">
    <text evidence="1">Belongs to the phD/YefM antitoxin family.</text>
</comment>
<dbReference type="Gene3D" id="3.40.1620.10">
    <property type="entry name" value="YefM-like domain"/>
    <property type="match status" value="1"/>
</dbReference>
<dbReference type="Proteomes" id="UP000319449">
    <property type="component" value="Unassembled WGS sequence"/>
</dbReference>
<protein>
    <submittedName>
        <fullName evidence="2">Prevent-host-death family protein</fullName>
    </submittedName>
</protein>
<sequence>MLTVRAVDANRHFSNVLKQVSQGEEFLVVSRGKPVATISPVRTADGSRLAARKMLFERLRSQETTGARTWTRDELYERTP</sequence>
<dbReference type="InterPro" id="IPR036165">
    <property type="entry name" value="YefM-like_sf"/>
</dbReference>
<dbReference type="AlphaFoldDB" id="A0A562VP32"/>
<evidence type="ECO:0000313" key="2">
    <source>
        <dbReference type="EMBL" id="TWJ19649.1"/>
    </source>
</evidence>
<comment type="caution">
    <text evidence="2">The sequence shown here is derived from an EMBL/GenBank/DDBJ whole genome shotgun (WGS) entry which is preliminary data.</text>
</comment>
<dbReference type="RefSeq" id="WP_145020455.1">
    <property type="nucleotide sequence ID" value="NZ_VLLN01000007.1"/>
</dbReference>
<name>A0A562VP32_9BACT</name>
<dbReference type="NCBIfam" id="TIGR01552">
    <property type="entry name" value="phd_fam"/>
    <property type="match status" value="1"/>
</dbReference>
<accession>A0A562VP32</accession>
<gene>
    <name evidence="2" type="ORF">JN12_01449</name>
</gene>
<evidence type="ECO:0000256" key="1">
    <source>
        <dbReference type="ARBA" id="ARBA00009981"/>
    </source>
</evidence>
<reference evidence="2 3" key="1">
    <citation type="submission" date="2019-07" db="EMBL/GenBank/DDBJ databases">
        <title>Genomic Encyclopedia of Archaeal and Bacterial Type Strains, Phase II (KMG-II): from individual species to whole genera.</title>
        <authorList>
            <person name="Goeker M."/>
        </authorList>
    </citation>
    <scope>NUCLEOTIDE SEQUENCE [LARGE SCALE GENOMIC DNA]</scope>
    <source>
        <strain evidence="2 3">ATCC BAA-1139</strain>
    </source>
</reference>
<proteinExistence type="inferred from homology"/>
<organism evidence="2 3">
    <name type="scientific">Geobacter argillaceus</name>
    <dbReference type="NCBI Taxonomy" id="345631"/>
    <lineage>
        <taxon>Bacteria</taxon>
        <taxon>Pseudomonadati</taxon>
        <taxon>Thermodesulfobacteriota</taxon>
        <taxon>Desulfuromonadia</taxon>
        <taxon>Geobacterales</taxon>
        <taxon>Geobacteraceae</taxon>
        <taxon>Geobacter</taxon>
    </lineage>
</organism>